<gene>
    <name evidence="2" type="ORF">BA062_03480</name>
</gene>
<proteinExistence type="predicted"/>
<keyword evidence="1" id="KW-1133">Transmembrane helix</keyword>
<organism evidence="2 3">
    <name type="scientific">Prauserella flavalba</name>
    <dbReference type="NCBI Taxonomy" id="1477506"/>
    <lineage>
        <taxon>Bacteria</taxon>
        <taxon>Bacillati</taxon>
        <taxon>Actinomycetota</taxon>
        <taxon>Actinomycetes</taxon>
        <taxon>Pseudonocardiales</taxon>
        <taxon>Pseudonocardiaceae</taxon>
        <taxon>Prauserella</taxon>
    </lineage>
</organism>
<accession>A0A318M5T2</accession>
<comment type="caution">
    <text evidence="2">The sequence shown here is derived from an EMBL/GenBank/DDBJ whole genome shotgun (WGS) entry which is preliminary data.</text>
</comment>
<evidence type="ECO:0000313" key="2">
    <source>
        <dbReference type="EMBL" id="PXY38136.1"/>
    </source>
</evidence>
<dbReference type="AlphaFoldDB" id="A0A318M5T2"/>
<feature type="transmembrane region" description="Helical" evidence="1">
    <location>
        <begin position="56"/>
        <end position="78"/>
    </location>
</feature>
<dbReference type="Proteomes" id="UP000247892">
    <property type="component" value="Unassembled WGS sequence"/>
</dbReference>
<keyword evidence="3" id="KW-1185">Reference proteome</keyword>
<evidence type="ECO:0000313" key="3">
    <source>
        <dbReference type="Proteomes" id="UP000247892"/>
    </source>
</evidence>
<sequence length="116" mass="12043">MGPLPRWALLCALALAVVAMHHVGSAPPAHGPESMPAVAAPAAHEHPAPDHGSHDLFHLCLAVLAVVGGLLLAAWFLGRVPRAVPPVRRAVPLWAGARAPPCSGRDILHLACVIRV</sequence>
<evidence type="ECO:0000256" key="1">
    <source>
        <dbReference type="SAM" id="Phobius"/>
    </source>
</evidence>
<protein>
    <submittedName>
        <fullName evidence="2">Uncharacterized protein</fullName>
    </submittedName>
</protein>
<dbReference type="EMBL" id="MASU01000002">
    <property type="protein sequence ID" value="PXY38136.1"/>
    <property type="molecule type" value="Genomic_DNA"/>
</dbReference>
<name>A0A318M5T2_9PSEU</name>
<reference evidence="2 3" key="1">
    <citation type="submission" date="2016-07" db="EMBL/GenBank/DDBJ databases">
        <title>Draft genome sequence of Prauserella sp. YIM 121212, isolated from alkaline soil.</title>
        <authorList>
            <person name="Ruckert C."/>
            <person name="Albersmeier A."/>
            <person name="Jiang C.-L."/>
            <person name="Jiang Y."/>
            <person name="Kalinowski J."/>
            <person name="Schneider O."/>
            <person name="Winkler A."/>
            <person name="Zotchev S.B."/>
        </authorList>
    </citation>
    <scope>NUCLEOTIDE SEQUENCE [LARGE SCALE GENOMIC DNA]</scope>
    <source>
        <strain evidence="2 3">YIM 121212</strain>
    </source>
</reference>
<keyword evidence="1" id="KW-0812">Transmembrane</keyword>
<keyword evidence="1" id="KW-0472">Membrane</keyword>